<evidence type="ECO:0000313" key="2">
    <source>
        <dbReference type="EMBL" id="KAK4225693.1"/>
    </source>
</evidence>
<sequence length="213" mass="24924">MTQKSSNKGSKPNGERQHQFNQQPRQVPNTSGQQKKQKKQNHNQQNNQQGKQRSQQQGRNQQQQQRNQTQNNPQQGQQRGQQQGQQNQQQQQQQRNQNNQHQGQQSSKPKKNHQKQQQNKIPQTVGRKHVDFDPDDELDLDMSSPVVSQPTVTVEPVSGDEEWRSRMQSFFPAQLFDPTYNFPRKPTVEPVRAGPKHHRYVCLFPMRSRTKHA</sequence>
<feature type="region of interest" description="Disordered" evidence="1">
    <location>
        <begin position="1"/>
        <end position="143"/>
    </location>
</feature>
<dbReference type="EMBL" id="MU865361">
    <property type="protein sequence ID" value="KAK4225693.1"/>
    <property type="molecule type" value="Genomic_DNA"/>
</dbReference>
<reference evidence="2" key="2">
    <citation type="submission" date="2023-05" db="EMBL/GenBank/DDBJ databases">
        <authorList>
            <consortium name="Lawrence Berkeley National Laboratory"/>
            <person name="Steindorff A."/>
            <person name="Hensen N."/>
            <person name="Bonometti L."/>
            <person name="Westerberg I."/>
            <person name="Brannstrom I.O."/>
            <person name="Guillou S."/>
            <person name="Cros-Aarteil S."/>
            <person name="Calhoun S."/>
            <person name="Haridas S."/>
            <person name="Kuo A."/>
            <person name="Mondo S."/>
            <person name="Pangilinan J."/>
            <person name="Riley R."/>
            <person name="Labutti K."/>
            <person name="Andreopoulos B."/>
            <person name="Lipzen A."/>
            <person name="Chen C."/>
            <person name="Yanf M."/>
            <person name="Daum C."/>
            <person name="Ng V."/>
            <person name="Clum A."/>
            <person name="Ohm R."/>
            <person name="Martin F."/>
            <person name="Silar P."/>
            <person name="Natvig D."/>
            <person name="Lalanne C."/>
            <person name="Gautier V."/>
            <person name="Ament-Velasquez S.L."/>
            <person name="Kruys A."/>
            <person name="Hutchinson M.I."/>
            <person name="Powell A.J."/>
            <person name="Barry K."/>
            <person name="Miller A.N."/>
            <person name="Grigoriev I.V."/>
            <person name="Debuchy R."/>
            <person name="Gladieux P."/>
            <person name="Thoren M.H."/>
            <person name="Johannesson H."/>
        </authorList>
    </citation>
    <scope>NUCLEOTIDE SEQUENCE</scope>
    <source>
        <strain evidence="2">CBS 990.96</strain>
    </source>
</reference>
<gene>
    <name evidence="2" type="ORF">QBC38DRAFT_482291</name>
</gene>
<protein>
    <submittedName>
        <fullName evidence="2">Uncharacterized protein</fullName>
    </submittedName>
</protein>
<dbReference type="AlphaFoldDB" id="A0AAN7GWA8"/>
<feature type="compositionally biased region" description="Low complexity" evidence="1">
    <location>
        <begin position="42"/>
        <end position="107"/>
    </location>
</feature>
<comment type="caution">
    <text evidence="2">The sequence shown here is derived from an EMBL/GenBank/DDBJ whole genome shotgun (WGS) entry which is preliminary data.</text>
</comment>
<organism evidence="2 3">
    <name type="scientific">Podospora fimiseda</name>
    <dbReference type="NCBI Taxonomy" id="252190"/>
    <lineage>
        <taxon>Eukaryota</taxon>
        <taxon>Fungi</taxon>
        <taxon>Dikarya</taxon>
        <taxon>Ascomycota</taxon>
        <taxon>Pezizomycotina</taxon>
        <taxon>Sordariomycetes</taxon>
        <taxon>Sordariomycetidae</taxon>
        <taxon>Sordariales</taxon>
        <taxon>Podosporaceae</taxon>
        <taxon>Podospora</taxon>
    </lineage>
</organism>
<dbReference type="Proteomes" id="UP001301958">
    <property type="component" value="Unassembled WGS sequence"/>
</dbReference>
<proteinExistence type="predicted"/>
<accession>A0AAN7GWA8</accession>
<reference evidence="2" key="1">
    <citation type="journal article" date="2023" name="Mol. Phylogenet. Evol.">
        <title>Genome-scale phylogeny and comparative genomics of the fungal order Sordariales.</title>
        <authorList>
            <person name="Hensen N."/>
            <person name="Bonometti L."/>
            <person name="Westerberg I."/>
            <person name="Brannstrom I.O."/>
            <person name="Guillou S."/>
            <person name="Cros-Aarteil S."/>
            <person name="Calhoun S."/>
            <person name="Haridas S."/>
            <person name="Kuo A."/>
            <person name="Mondo S."/>
            <person name="Pangilinan J."/>
            <person name="Riley R."/>
            <person name="LaButti K."/>
            <person name="Andreopoulos B."/>
            <person name="Lipzen A."/>
            <person name="Chen C."/>
            <person name="Yan M."/>
            <person name="Daum C."/>
            <person name="Ng V."/>
            <person name="Clum A."/>
            <person name="Steindorff A."/>
            <person name="Ohm R.A."/>
            <person name="Martin F."/>
            <person name="Silar P."/>
            <person name="Natvig D.O."/>
            <person name="Lalanne C."/>
            <person name="Gautier V."/>
            <person name="Ament-Velasquez S.L."/>
            <person name="Kruys A."/>
            <person name="Hutchinson M.I."/>
            <person name="Powell A.J."/>
            <person name="Barry K."/>
            <person name="Miller A.N."/>
            <person name="Grigoriev I.V."/>
            <person name="Debuchy R."/>
            <person name="Gladieux P."/>
            <person name="Hiltunen Thoren M."/>
            <person name="Johannesson H."/>
        </authorList>
    </citation>
    <scope>NUCLEOTIDE SEQUENCE</scope>
    <source>
        <strain evidence="2">CBS 990.96</strain>
    </source>
</reference>
<evidence type="ECO:0000256" key="1">
    <source>
        <dbReference type="SAM" id="MobiDB-lite"/>
    </source>
</evidence>
<keyword evidence="3" id="KW-1185">Reference proteome</keyword>
<feature type="compositionally biased region" description="Polar residues" evidence="1">
    <location>
        <begin position="19"/>
        <end position="31"/>
    </location>
</feature>
<feature type="compositionally biased region" description="Polar residues" evidence="1">
    <location>
        <begin position="1"/>
        <end position="10"/>
    </location>
</feature>
<name>A0AAN7GWA8_9PEZI</name>
<evidence type="ECO:0000313" key="3">
    <source>
        <dbReference type="Proteomes" id="UP001301958"/>
    </source>
</evidence>